<gene>
    <name evidence="4" type="ordered locus">Galf_1143</name>
</gene>
<organism evidence="4 5">
    <name type="scientific">Gallionella capsiferriformans (strain ES-2)</name>
    <name type="common">Gallionella ferruginea capsiferriformans (strain ES-2)</name>
    <dbReference type="NCBI Taxonomy" id="395494"/>
    <lineage>
        <taxon>Bacteria</taxon>
        <taxon>Pseudomonadati</taxon>
        <taxon>Pseudomonadota</taxon>
        <taxon>Betaproteobacteria</taxon>
        <taxon>Nitrosomonadales</taxon>
        <taxon>Gallionellaceae</taxon>
        <taxon>Gallionella</taxon>
    </lineage>
</organism>
<keyword evidence="5" id="KW-1185">Reference proteome</keyword>
<keyword evidence="2" id="KW-1133">Transmembrane helix</keyword>
<dbReference type="STRING" id="395494.Galf_1143"/>
<feature type="coiled-coil region" evidence="1">
    <location>
        <begin position="214"/>
        <end position="241"/>
    </location>
</feature>
<evidence type="ECO:0000313" key="5">
    <source>
        <dbReference type="Proteomes" id="UP000001235"/>
    </source>
</evidence>
<proteinExistence type="predicted"/>
<feature type="signal peptide" evidence="3">
    <location>
        <begin position="1"/>
        <end position="21"/>
    </location>
</feature>
<sequence length="342" mass="36470" precursor="true">MQLRKLGCALLVMLASTSASALSLGEGQILNRIGEPFSARVALIGEYSPDVSFSQVKGTECRASIIGSSPNGCESLYEAKLNFTVKRQSDGQYYLKVSGGRSDELFYHILIKTTSNAGGAVYNSFEFLPEFGVSPDVPPTADVDAGLSRGQYGIVGGKVIETGIQAVEVVKPVKLVKAEPLKVKSPAKPLSDVVVKAIPASPKPVENRLQIKKLGEYADDIHALQKENGEIEAQIILLEKHIGLLKEVIRLKSQAGAAPVSAVPAVVQVTAPVSANVPGMLTWILLAVVGVLAAAIVWMFMKMKQLNLSPRGAPDRQEAISPATLSEIKSLDLTGAFIKPKW</sequence>
<dbReference type="RefSeq" id="WP_013293110.1">
    <property type="nucleotide sequence ID" value="NC_014394.1"/>
</dbReference>
<reference evidence="4 5" key="1">
    <citation type="submission" date="2010-08" db="EMBL/GenBank/DDBJ databases">
        <title>Complete sequence of Gallionella capsiferriformans ES-2.</title>
        <authorList>
            <consortium name="US DOE Joint Genome Institute"/>
            <person name="Lucas S."/>
            <person name="Copeland A."/>
            <person name="Lapidus A."/>
            <person name="Cheng J.-F."/>
            <person name="Bruce D."/>
            <person name="Goodwin L."/>
            <person name="Pitluck S."/>
            <person name="Chertkov O."/>
            <person name="Davenport K.W."/>
            <person name="Detter J.C."/>
            <person name="Han C."/>
            <person name="Tapia R."/>
            <person name="Land M."/>
            <person name="Hauser L."/>
            <person name="Chang Y.-J."/>
            <person name="Jeffries C."/>
            <person name="Kyrpides N."/>
            <person name="Ivanova N."/>
            <person name="Mikhailova N."/>
            <person name="Shelobolina E.S."/>
            <person name="Picardal F."/>
            <person name="Roden E."/>
            <person name="Emerson D."/>
            <person name="Woyke T."/>
        </authorList>
    </citation>
    <scope>NUCLEOTIDE SEQUENCE [LARGE SCALE GENOMIC DNA]</scope>
    <source>
        <strain evidence="4 5">ES-2</strain>
    </source>
</reference>
<dbReference type="Proteomes" id="UP000001235">
    <property type="component" value="Chromosome"/>
</dbReference>
<dbReference type="KEGG" id="gca:Galf_1143"/>
<evidence type="ECO:0000313" key="4">
    <source>
        <dbReference type="EMBL" id="ADL55171.1"/>
    </source>
</evidence>
<keyword evidence="3" id="KW-0732">Signal</keyword>
<dbReference type="EMBL" id="CP002159">
    <property type="protein sequence ID" value="ADL55171.1"/>
    <property type="molecule type" value="Genomic_DNA"/>
</dbReference>
<accession>D9SF74</accession>
<keyword evidence="2" id="KW-0472">Membrane</keyword>
<keyword evidence="2" id="KW-0812">Transmembrane</keyword>
<dbReference type="HOGENOM" id="CLU_810751_0_0_4"/>
<feature type="transmembrane region" description="Helical" evidence="2">
    <location>
        <begin position="280"/>
        <end position="301"/>
    </location>
</feature>
<evidence type="ECO:0000256" key="2">
    <source>
        <dbReference type="SAM" id="Phobius"/>
    </source>
</evidence>
<evidence type="ECO:0000256" key="3">
    <source>
        <dbReference type="SAM" id="SignalP"/>
    </source>
</evidence>
<protein>
    <submittedName>
        <fullName evidence="4">Uncharacterized protein</fullName>
    </submittedName>
</protein>
<evidence type="ECO:0000256" key="1">
    <source>
        <dbReference type="SAM" id="Coils"/>
    </source>
</evidence>
<name>D9SF74_GALCS</name>
<dbReference type="AlphaFoldDB" id="D9SF74"/>
<feature type="chain" id="PRO_5005672402" evidence="3">
    <location>
        <begin position="22"/>
        <end position="342"/>
    </location>
</feature>
<keyword evidence="1" id="KW-0175">Coiled coil</keyword>